<evidence type="ECO:0000256" key="7">
    <source>
        <dbReference type="ARBA" id="ARBA00022519"/>
    </source>
</evidence>
<comment type="similarity">
    <text evidence="2">Belongs to the CpsC/CapA family.</text>
</comment>
<name>A0A6B8VD90_9CORY</name>
<comment type="similarity">
    <text evidence="4">Belongs to the etk/wzc family.</text>
</comment>
<feature type="domain" description="AAA" evidence="19">
    <location>
        <begin position="268"/>
        <end position="387"/>
    </location>
</feature>
<keyword evidence="14 17" id="KW-0472">Membrane</keyword>
<keyword evidence="12" id="KW-0067">ATP-binding</keyword>
<keyword evidence="13 17" id="KW-1133">Transmembrane helix</keyword>
<dbReference type="InterPro" id="IPR050445">
    <property type="entry name" value="Bact_polysacc_biosynth/exp"/>
</dbReference>
<dbReference type="InterPro" id="IPR027417">
    <property type="entry name" value="P-loop_NTPase"/>
</dbReference>
<dbReference type="AlphaFoldDB" id="A0A6B8VD90"/>
<feature type="transmembrane region" description="Helical" evidence="17">
    <location>
        <begin position="14"/>
        <end position="34"/>
    </location>
</feature>
<keyword evidence="8 20" id="KW-0808">Transferase</keyword>
<gene>
    <name evidence="20" type="primary">ywqD</name>
    <name evidence="20" type="ORF">CKALI_00590</name>
</gene>
<reference evidence="21" key="1">
    <citation type="submission" date="2019-11" db="EMBL/GenBank/DDBJ databases">
        <title>Complete genome sequence of Corynebacterium kalinowskii 1959, a novel Corynebacterium species isolated from soil of a small paddock in Vilsendorf, Germany.</title>
        <authorList>
            <person name="Schaffert L."/>
            <person name="Ruwe M."/>
            <person name="Milse J."/>
            <person name="Hanuschka K."/>
            <person name="Ortseifen V."/>
            <person name="Droste J."/>
            <person name="Brandt D."/>
            <person name="Schlueter L."/>
            <person name="Kutter Y."/>
            <person name="Vinke S."/>
            <person name="Viehoefer P."/>
            <person name="Jacob L."/>
            <person name="Luebke N.-C."/>
            <person name="Schulte-Berndt E."/>
            <person name="Hain C."/>
            <person name="Linder M."/>
            <person name="Schmidt P."/>
            <person name="Wollenschlaeger L."/>
            <person name="Luttermann T."/>
            <person name="Thieme E."/>
            <person name="Hassa J."/>
            <person name="Haak M."/>
            <person name="Wittchen M."/>
            <person name="Mentz A."/>
            <person name="Persicke M."/>
            <person name="Busche T."/>
            <person name="Ruckert C."/>
        </authorList>
    </citation>
    <scope>NUCLEOTIDE SEQUENCE [LARGE SCALE GENOMIC DNA]</scope>
    <source>
        <strain evidence="21">1959</strain>
    </source>
</reference>
<dbReference type="InterPro" id="IPR025669">
    <property type="entry name" value="AAA_dom"/>
</dbReference>
<dbReference type="Pfam" id="PF13614">
    <property type="entry name" value="AAA_31"/>
    <property type="match status" value="1"/>
</dbReference>
<dbReference type="PANTHER" id="PTHR32309">
    <property type="entry name" value="TYROSINE-PROTEIN KINASE"/>
    <property type="match status" value="1"/>
</dbReference>
<evidence type="ECO:0000259" key="18">
    <source>
        <dbReference type="Pfam" id="PF02706"/>
    </source>
</evidence>
<evidence type="ECO:0000313" key="20">
    <source>
        <dbReference type="EMBL" id="QGU01019.1"/>
    </source>
</evidence>
<evidence type="ECO:0000256" key="13">
    <source>
        <dbReference type="ARBA" id="ARBA00022989"/>
    </source>
</evidence>
<dbReference type="NCBIfam" id="TIGR01007">
    <property type="entry name" value="eps_fam"/>
    <property type="match status" value="1"/>
</dbReference>
<protein>
    <recommendedName>
        <fullName evidence="5">non-specific protein-tyrosine kinase</fullName>
        <ecNumber evidence="5">2.7.10.2</ecNumber>
    </recommendedName>
</protein>
<dbReference type="InterPro" id="IPR003856">
    <property type="entry name" value="LPS_length_determ_N"/>
</dbReference>
<keyword evidence="15" id="KW-0829">Tyrosine-protein kinase</keyword>
<dbReference type="GO" id="GO:0005886">
    <property type="term" value="C:plasma membrane"/>
    <property type="evidence" value="ECO:0007669"/>
    <property type="project" value="UniProtKB-SubCell"/>
</dbReference>
<evidence type="ECO:0000256" key="8">
    <source>
        <dbReference type="ARBA" id="ARBA00022679"/>
    </source>
</evidence>
<keyword evidence="7" id="KW-0997">Cell inner membrane</keyword>
<dbReference type="KEGG" id="ckw:CKALI_00590"/>
<dbReference type="SUPFAM" id="SSF52540">
    <property type="entry name" value="P-loop containing nucleoside triphosphate hydrolases"/>
    <property type="match status" value="1"/>
</dbReference>
<evidence type="ECO:0000256" key="14">
    <source>
        <dbReference type="ARBA" id="ARBA00023136"/>
    </source>
</evidence>
<sequence>MEIRKYAAILAKNWILVVVSAMIGLVAGIGYSLLVTPEYQSRTQLYVSVRSEAGTTGELAQGATFSSKIVNSYVDVIRTSVVLEPVVNQLGLDMTPAELASRIVAVSPSETALIDITATSTSPETASQIANAVGESFKNVVQTQLEPDKETGVSPINLTTTQTAMIPSSPVSPNLPMNAILGLLAGLAIGVLIAVLRDTFDTRIHSLEDVKNVTDTPLLGGVIDDPDASKNPLIIRTKPNSPRAESFRALRTNLQFVNVNEQASIFVMTSANPGEGKSTTSANLALALAESGARVALLEADLRLPMVHKYMGVEGNAGLTDVLIGKAELNDVLQRWGRTQLHFLPAGRIPPNPSELLGSDRMNKVLDELSATFDFVIIDAPPILSVTDAAVIGHGKTGILMAVAAGSTRKPELQAGLSALEHAGANVVGVIVTMLPAKSAGRYGYGHYGYGSAIESNEVTEAANA</sequence>
<dbReference type="EC" id="2.7.10.2" evidence="5"/>
<dbReference type="InterPro" id="IPR005702">
    <property type="entry name" value="Wzc-like_C"/>
</dbReference>
<feature type="transmembrane region" description="Helical" evidence="17">
    <location>
        <begin position="175"/>
        <end position="196"/>
    </location>
</feature>
<evidence type="ECO:0000313" key="21">
    <source>
        <dbReference type="Proteomes" id="UP000427071"/>
    </source>
</evidence>
<evidence type="ECO:0000256" key="9">
    <source>
        <dbReference type="ARBA" id="ARBA00022692"/>
    </source>
</evidence>
<dbReference type="GO" id="GO:0042802">
    <property type="term" value="F:identical protein binding"/>
    <property type="evidence" value="ECO:0007669"/>
    <property type="project" value="UniProtKB-ARBA"/>
</dbReference>
<evidence type="ECO:0000259" key="19">
    <source>
        <dbReference type="Pfam" id="PF13614"/>
    </source>
</evidence>
<evidence type="ECO:0000256" key="16">
    <source>
        <dbReference type="ARBA" id="ARBA00051245"/>
    </source>
</evidence>
<evidence type="ECO:0000256" key="5">
    <source>
        <dbReference type="ARBA" id="ARBA00011903"/>
    </source>
</evidence>
<dbReference type="Gene3D" id="3.40.50.300">
    <property type="entry name" value="P-loop containing nucleotide triphosphate hydrolases"/>
    <property type="match status" value="1"/>
</dbReference>
<evidence type="ECO:0000256" key="1">
    <source>
        <dbReference type="ARBA" id="ARBA00004429"/>
    </source>
</evidence>
<dbReference type="CDD" id="cd05387">
    <property type="entry name" value="BY-kinase"/>
    <property type="match status" value="1"/>
</dbReference>
<accession>A0A6B8VD90</accession>
<proteinExistence type="inferred from homology"/>
<evidence type="ECO:0000256" key="10">
    <source>
        <dbReference type="ARBA" id="ARBA00022741"/>
    </source>
</evidence>
<dbReference type="FunFam" id="3.40.50.300:FF:000527">
    <property type="entry name" value="Tyrosine-protein kinase etk"/>
    <property type="match status" value="1"/>
</dbReference>
<keyword evidence="6" id="KW-1003">Cell membrane</keyword>
<keyword evidence="10" id="KW-0547">Nucleotide-binding</keyword>
<feature type="domain" description="Polysaccharide chain length determinant N-terminal" evidence="18">
    <location>
        <begin position="3"/>
        <end position="90"/>
    </location>
</feature>
<evidence type="ECO:0000256" key="3">
    <source>
        <dbReference type="ARBA" id="ARBA00007316"/>
    </source>
</evidence>
<comment type="subcellular location">
    <subcellularLocation>
        <location evidence="1">Cell inner membrane</location>
        <topology evidence="1">Multi-pass membrane protein</topology>
    </subcellularLocation>
</comment>
<dbReference type="PANTHER" id="PTHR32309:SF13">
    <property type="entry name" value="FERRIC ENTEROBACTIN TRANSPORT PROTEIN FEPE"/>
    <property type="match status" value="1"/>
</dbReference>
<evidence type="ECO:0000256" key="4">
    <source>
        <dbReference type="ARBA" id="ARBA00008883"/>
    </source>
</evidence>
<evidence type="ECO:0000256" key="15">
    <source>
        <dbReference type="ARBA" id="ARBA00023137"/>
    </source>
</evidence>
<dbReference type="GO" id="GO:0005524">
    <property type="term" value="F:ATP binding"/>
    <property type="evidence" value="ECO:0007669"/>
    <property type="project" value="UniProtKB-KW"/>
</dbReference>
<comment type="similarity">
    <text evidence="3">Belongs to the CpsD/CapB family.</text>
</comment>
<evidence type="ECO:0000256" key="2">
    <source>
        <dbReference type="ARBA" id="ARBA00006683"/>
    </source>
</evidence>
<dbReference type="Pfam" id="PF02706">
    <property type="entry name" value="Wzz"/>
    <property type="match status" value="1"/>
</dbReference>
<dbReference type="GO" id="GO:0004715">
    <property type="term" value="F:non-membrane spanning protein tyrosine kinase activity"/>
    <property type="evidence" value="ECO:0007669"/>
    <property type="project" value="UniProtKB-EC"/>
</dbReference>
<dbReference type="EMBL" id="CP046452">
    <property type="protein sequence ID" value="QGU01019.1"/>
    <property type="molecule type" value="Genomic_DNA"/>
</dbReference>
<keyword evidence="11 20" id="KW-0418">Kinase</keyword>
<evidence type="ECO:0000256" key="6">
    <source>
        <dbReference type="ARBA" id="ARBA00022475"/>
    </source>
</evidence>
<keyword evidence="9 17" id="KW-0812">Transmembrane</keyword>
<comment type="catalytic activity">
    <reaction evidence="16">
        <text>L-tyrosyl-[protein] + ATP = O-phospho-L-tyrosyl-[protein] + ADP + H(+)</text>
        <dbReference type="Rhea" id="RHEA:10596"/>
        <dbReference type="Rhea" id="RHEA-COMP:10136"/>
        <dbReference type="Rhea" id="RHEA-COMP:20101"/>
        <dbReference type="ChEBI" id="CHEBI:15378"/>
        <dbReference type="ChEBI" id="CHEBI:30616"/>
        <dbReference type="ChEBI" id="CHEBI:46858"/>
        <dbReference type="ChEBI" id="CHEBI:61978"/>
        <dbReference type="ChEBI" id="CHEBI:456216"/>
        <dbReference type="EC" id="2.7.10.2"/>
    </reaction>
</comment>
<evidence type="ECO:0000256" key="12">
    <source>
        <dbReference type="ARBA" id="ARBA00022840"/>
    </source>
</evidence>
<organism evidence="20 21">
    <name type="scientific">Corynebacterium kalinowskii</name>
    <dbReference type="NCBI Taxonomy" id="2675216"/>
    <lineage>
        <taxon>Bacteria</taxon>
        <taxon>Bacillati</taxon>
        <taxon>Actinomycetota</taxon>
        <taxon>Actinomycetes</taxon>
        <taxon>Mycobacteriales</taxon>
        <taxon>Corynebacteriaceae</taxon>
        <taxon>Corynebacterium</taxon>
    </lineage>
</organism>
<dbReference type="Proteomes" id="UP000427071">
    <property type="component" value="Chromosome"/>
</dbReference>
<keyword evidence="21" id="KW-1185">Reference proteome</keyword>
<evidence type="ECO:0000256" key="17">
    <source>
        <dbReference type="SAM" id="Phobius"/>
    </source>
</evidence>
<dbReference type="RefSeq" id="WP_156191458.1">
    <property type="nucleotide sequence ID" value="NZ_CP046452.1"/>
</dbReference>
<evidence type="ECO:0000256" key="11">
    <source>
        <dbReference type="ARBA" id="ARBA00022777"/>
    </source>
</evidence>